<gene>
    <name evidence="1" type="ORF">OCBIM_22014211mg</name>
</gene>
<evidence type="ECO:0000313" key="1">
    <source>
        <dbReference type="EMBL" id="KOF88808.1"/>
    </source>
</evidence>
<dbReference type="EMBL" id="KQ418101">
    <property type="protein sequence ID" value="KOF88808.1"/>
    <property type="molecule type" value="Genomic_DNA"/>
</dbReference>
<dbReference type="AlphaFoldDB" id="A0A0L8HHS2"/>
<reference evidence="1" key="1">
    <citation type="submission" date="2015-07" db="EMBL/GenBank/DDBJ databases">
        <title>MeaNS - Measles Nucleotide Surveillance Program.</title>
        <authorList>
            <person name="Tran T."/>
            <person name="Druce J."/>
        </authorList>
    </citation>
    <scope>NUCLEOTIDE SEQUENCE</scope>
    <source>
        <strain evidence="1">UCB-OBI-ISO-001</strain>
        <tissue evidence="1">Gonad</tissue>
    </source>
</reference>
<sequence length="66" mass="7917">MKNLNRISPTKGRSQNIKKYKTHTNYKSKKLNIFPTHIHPYHLKIFYMLKLVSYFDASFSILKQCL</sequence>
<proteinExistence type="predicted"/>
<protein>
    <submittedName>
        <fullName evidence="1">Uncharacterized protein</fullName>
    </submittedName>
</protein>
<accession>A0A0L8HHS2</accession>
<organism evidence="1">
    <name type="scientific">Octopus bimaculoides</name>
    <name type="common">California two-spotted octopus</name>
    <dbReference type="NCBI Taxonomy" id="37653"/>
    <lineage>
        <taxon>Eukaryota</taxon>
        <taxon>Metazoa</taxon>
        <taxon>Spiralia</taxon>
        <taxon>Lophotrochozoa</taxon>
        <taxon>Mollusca</taxon>
        <taxon>Cephalopoda</taxon>
        <taxon>Coleoidea</taxon>
        <taxon>Octopodiformes</taxon>
        <taxon>Octopoda</taxon>
        <taxon>Incirrata</taxon>
        <taxon>Octopodidae</taxon>
        <taxon>Octopus</taxon>
    </lineage>
</organism>
<name>A0A0L8HHS2_OCTBM</name>